<gene>
    <name evidence="4" type="ORF">STCU_05835</name>
</gene>
<sequence>MSKNERHPRRSRKRLKIVLGLKEATSMLLLLVVVKLSHNGCFDSATNAPILANILLHFLAQGRLETEDAAAICQGAARVLSEEENVLKIKGDITIVGDLHGQFYDLAKIITMTGDMKDNKYLFLGNYIGGGGFSNECILFLLAAKLAYPDNVFLLRGNHESRFMADLFGFENECMQKYSKTMYNIFLSTFNRLPLAATIAGKYFCVHGGLSPDISRIEDIQLINRFREAPSKGGMCDLLWSDPYWDVDNPSNGLTSQSEYYTPGNGTFDLEPSFVENEQRGCSYIFNFACVKHFANVNKILCIIRSHEVQDDGYKLYRAHPNNNYPALLSVFSAPNYCDTFENKGAIVRITNDTLELKQFFCSPHPLVLPQMNAFSWSLPFMADNINAFFTQITEGDQ</sequence>
<keyword evidence="5" id="KW-1185">Reference proteome</keyword>
<organism evidence="4 5">
    <name type="scientific">Strigomonas culicis</name>
    <dbReference type="NCBI Taxonomy" id="28005"/>
    <lineage>
        <taxon>Eukaryota</taxon>
        <taxon>Discoba</taxon>
        <taxon>Euglenozoa</taxon>
        <taxon>Kinetoplastea</taxon>
        <taxon>Metakinetoplastina</taxon>
        <taxon>Trypanosomatida</taxon>
        <taxon>Trypanosomatidae</taxon>
        <taxon>Strigomonadinae</taxon>
        <taxon>Strigomonas</taxon>
    </lineage>
</organism>
<comment type="similarity">
    <text evidence="2">Belongs to the PPP phosphatase family.</text>
</comment>
<protein>
    <recommendedName>
        <fullName evidence="2">Serine/threonine-protein phosphatase</fullName>
        <ecNumber evidence="2">3.1.3.16</ecNumber>
    </recommendedName>
</protein>
<dbReference type="AlphaFoldDB" id="S9VVD9"/>
<dbReference type="EMBL" id="ATMH01005835">
    <property type="protein sequence ID" value="EPY27270.1"/>
    <property type="molecule type" value="Genomic_DNA"/>
</dbReference>
<accession>S9VVD9</accession>
<dbReference type="PROSITE" id="PS00125">
    <property type="entry name" value="SER_THR_PHOSPHATASE"/>
    <property type="match status" value="1"/>
</dbReference>
<dbReference type="SUPFAM" id="SSF56300">
    <property type="entry name" value="Metallo-dependent phosphatases"/>
    <property type="match status" value="1"/>
</dbReference>
<dbReference type="InterPro" id="IPR043360">
    <property type="entry name" value="PP2B"/>
</dbReference>
<dbReference type="Proteomes" id="UP000015354">
    <property type="component" value="Unassembled WGS sequence"/>
</dbReference>
<dbReference type="GO" id="GO:0097720">
    <property type="term" value="P:calcineurin-mediated signaling"/>
    <property type="evidence" value="ECO:0007669"/>
    <property type="project" value="InterPro"/>
</dbReference>
<feature type="active site" description="Proton donor/acceptor" evidence="1">
    <location>
        <position position="159"/>
    </location>
</feature>
<dbReference type="PIRSF" id="PIRSF033096">
    <property type="entry name" value="PPPtase_5"/>
    <property type="match status" value="1"/>
</dbReference>
<keyword evidence="2" id="KW-0378">Hydrolase</keyword>
<dbReference type="Gene3D" id="3.60.21.10">
    <property type="match status" value="1"/>
</dbReference>
<proteinExistence type="inferred from homology"/>
<evidence type="ECO:0000256" key="1">
    <source>
        <dbReference type="PIRSR" id="PIRSR033096-1"/>
    </source>
</evidence>
<dbReference type="OrthoDB" id="5593063at2759"/>
<comment type="catalytic activity">
    <reaction evidence="2">
        <text>O-phospho-L-threonyl-[protein] + H2O = L-threonyl-[protein] + phosphate</text>
        <dbReference type="Rhea" id="RHEA:47004"/>
        <dbReference type="Rhea" id="RHEA-COMP:11060"/>
        <dbReference type="Rhea" id="RHEA-COMP:11605"/>
        <dbReference type="ChEBI" id="CHEBI:15377"/>
        <dbReference type="ChEBI" id="CHEBI:30013"/>
        <dbReference type="ChEBI" id="CHEBI:43474"/>
        <dbReference type="ChEBI" id="CHEBI:61977"/>
        <dbReference type="EC" id="3.1.3.16"/>
    </reaction>
</comment>
<dbReference type="InterPro" id="IPR006186">
    <property type="entry name" value="Ser/Thr-sp_prot-phosphatase"/>
</dbReference>
<feature type="domain" description="Serine/threonine specific protein phosphatases" evidence="3">
    <location>
        <begin position="155"/>
        <end position="160"/>
    </location>
</feature>
<dbReference type="EC" id="3.1.3.16" evidence="2"/>
<dbReference type="GO" id="GO:0033192">
    <property type="term" value="F:calmodulin-dependent protein phosphatase activity"/>
    <property type="evidence" value="ECO:0007669"/>
    <property type="project" value="InterPro"/>
</dbReference>
<evidence type="ECO:0000313" key="4">
    <source>
        <dbReference type="EMBL" id="EPY27270.1"/>
    </source>
</evidence>
<evidence type="ECO:0000256" key="2">
    <source>
        <dbReference type="RuleBase" id="RU004273"/>
    </source>
</evidence>
<dbReference type="InterPro" id="IPR004843">
    <property type="entry name" value="Calcineurin-like_PHP"/>
</dbReference>
<name>S9VVD9_9TRYP</name>
<dbReference type="PANTHER" id="PTHR45673">
    <property type="entry name" value="SERINE/THREONINE-PROTEIN PHOSPHATASE 2B CATALYTIC SUBUNIT 1-RELATED"/>
    <property type="match status" value="1"/>
</dbReference>
<reference evidence="4 5" key="1">
    <citation type="journal article" date="2013" name="PLoS ONE">
        <title>Predicting the Proteins of Angomonas deanei, Strigomonas culicis and Their Respective Endosymbionts Reveals New Aspects of the Trypanosomatidae Family.</title>
        <authorList>
            <person name="Motta M.C."/>
            <person name="Martins A.C."/>
            <person name="de Souza S.S."/>
            <person name="Catta-Preta C.M."/>
            <person name="Silva R."/>
            <person name="Klein C.C."/>
            <person name="de Almeida L.G."/>
            <person name="de Lima Cunha O."/>
            <person name="Ciapina L.P."/>
            <person name="Brocchi M."/>
            <person name="Colabardini A.C."/>
            <person name="de Araujo Lima B."/>
            <person name="Machado C.R."/>
            <person name="de Almeida Soares C.M."/>
            <person name="Probst C.M."/>
            <person name="de Menezes C.B."/>
            <person name="Thompson C.E."/>
            <person name="Bartholomeu D.C."/>
            <person name="Gradia D.F."/>
            <person name="Pavoni D.P."/>
            <person name="Grisard E.C."/>
            <person name="Fantinatti-Garboggini F."/>
            <person name="Marchini F.K."/>
            <person name="Rodrigues-Luiz G.F."/>
            <person name="Wagner G."/>
            <person name="Goldman G.H."/>
            <person name="Fietto J.L."/>
            <person name="Elias M.C."/>
            <person name="Goldman M.H."/>
            <person name="Sagot M.F."/>
            <person name="Pereira M."/>
            <person name="Stoco P.H."/>
            <person name="de Mendonca-Neto R.P."/>
            <person name="Teixeira S.M."/>
            <person name="Maciel T.E."/>
            <person name="de Oliveira Mendes T.A."/>
            <person name="Urmenyi T.P."/>
            <person name="de Souza W."/>
            <person name="Schenkman S."/>
            <person name="de Vasconcelos A.T."/>
        </authorList>
    </citation>
    <scope>NUCLEOTIDE SEQUENCE [LARGE SCALE GENOMIC DNA]</scope>
</reference>
<dbReference type="PRINTS" id="PR00114">
    <property type="entry name" value="STPHPHTASE"/>
</dbReference>
<dbReference type="SMART" id="SM00156">
    <property type="entry name" value="PP2Ac"/>
    <property type="match status" value="1"/>
</dbReference>
<dbReference type="InterPro" id="IPR029052">
    <property type="entry name" value="Metallo-depent_PP-like"/>
</dbReference>
<evidence type="ECO:0000259" key="3">
    <source>
        <dbReference type="PROSITE" id="PS00125"/>
    </source>
</evidence>
<dbReference type="Pfam" id="PF00149">
    <property type="entry name" value="Metallophos"/>
    <property type="match status" value="1"/>
</dbReference>
<evidence type="ECO:0000313" key="5">
    <source>
        <dbReference type="Proteomes" id="UP000015354"/>
    </source>
</evidence>
<comment type="caution">
    <text evidence="4">The sequence shown here is derived from an EMBL/GenBank/DDBJ whole genome shotgun (WGS) entry which is preliminary data.</text>
</comment>